<dbReference type="PROSITE" id="PS50011">
    <property type="entry name" value="PROTEIN_KINASE_DOM"/>
    <property type="match status" value="1"/>
</dbReference>
<proteinExistence type="predicted"/>
<organism evidence="2">
    <name type="scientific">Aplanochytrium stocchinoi</name>
    <dbReference type="NCBI Taxonomy" id="215587"/>
    <lineage>
        <taxon>Eukaryota</taxon>
        <taxon>Sar</taxon>
        <taxon>Stramenopiles</taxon>
        <taxon>Bigyra</taxon>
        <taxon>Labyrinthulomycetes</taxon>
        <taxon>Thraustochytrida</taxon>
        <taxon>Thraustochytriidae</taxon>
        <taxon>Aplanochytrium</taxon>
    </lineage>
</organism>
<dbReference type="InterPro" id="IPR000719">
    <property type="entry name" value="Prot_kinase_dom"/>
</dbReference>
<dbReference type="AlphaFoldDB" id="A0A7S3V0K8"/>
<dbReference type="GO" id="GO:0005524">
    <property type="term" value="F:ATP binding"/>
    <property type="evidence" value="ECO:0007669"/>
    <property type="project" value="InterPro"/>
</dbReference>
<sequence length="540" mass="62882">MATFLQSLFEQHSAPNMVKELKLSYQNMEEVGCGGAGKIYKAMCKTSSRHQSLQLPKVVAIKVIPVTEKKARNNIFDRLRNKLFDKEKVQLRASTKLLPRQRALDEFNLMREVRESTFITKLYDSIELKHEVWGVMELSALGSLENFAYTLYQMVINKNPDYLLANMKADHLKSPSEITGQVENQAEIELDSYPLPEVLVRWFIAPIVLAVKHCHEKGIVHLDIKQDNILLFNNGVVKLTDFGSSMKTGELPAFNEEQYFYGTPGYQPPENFKIGGPSESFPPVDPKVDVWSIGVTALDLFRGKSPWRTDTYFNILFPKLYNDLESADRDGVTLRWELDYLHSHYLRLENTENDFSDNINSFVKYCLKLQDIRPDIDQLCKHAYLEENIDYWMQISNDGMAETIDVIEHELDPDVMIHWELANQNENKELNIDKERDQIKKNERCQLETLVLWLYEDVRQKVRHWFSGDRKEENEVIVEEPVAVELKFLDSNNPHSYHPQLIHSAVLKLIAQCLEFNSEQEAIMAVERKRYRRTSIEKML</sequence>
<dbReference type="GO" id="GO:0004674">
    <property type="term" value="F:protein serine/threonine kinase activity"/>
    <property type="evidence" value="ECO:0007669"/>
    <property type="project" value="TreeGrafter"/>
</dbReference>
<gene>
    <name evidence="2" type="ORF">ASTO00021_LOCUS14162</name>
</gene>
<dbReference type="EMBL" id="HBIN01018564">
    <property type="protein sequence ID" value="CAE0444108.1"/>
    <property type="molecule type" value="Transcribed_RNA"/>
</dbReference>
<evidence type="ECO:0000259" key="1">
    <source>
        <dbReference type="PROSITE" id="PS50011"/>
    </source>
</evidence>
<dbReference type="Gene3D" id="1.10.510.10">
    <property type="entry name" value="Transferase(Phosphotransferase) domain 1"/>
    <property type="match status" value="2"/>
</dbReference>
<dbReference type="InterPro" id="IPR008271">
    <property type="entry name" value="Ser/Thr_kinase_AS"/>
</dbReference>
<dbReference type="InterPro" id="IPR053235">
    <property type="entry name" value="Ser_Thr_kinase"/>
</dbReference>
<feature type="domain" description="Protein kinase" evidence="1">
    <location>
        <begin position="25"/>
        <end position="385"/>
    </location>
</feature>
<name>A0A7S3V0K8_9STRA</name>
<reference evidence="2" key="1">
    <citation type="submission" date="2021-01" db="EMBL/GenBank/DDBJ databases">
        <authorList>
            <person name="Corre E."/>
            <person name="Pelletier E."/>
            <person name="Niang G."/>
            <person name="Scheremetjew M."/>
            <person name="Finn R."/>
            <person name="Kale V."/>
            <person name="Holt S."/>
            <person name="Cochrane G."/>
            <person name="Meng A."/>
            <person name="Brown T."/>
            <person name="Cohen L."/>
        </authorList>
    </citation>
    <scope>NUCLEOTIDE SEQUENCE</scope>
    <source>
        <strain evidence="2">GSBS06</strain>
    </source>
</reference>
<protein>
    <recommendedName>
        <fullName evidence="1">Protein kinase domain-containing protein</fullName>
    </recommendedName>
</protein>
<evidence type="ECO:0000313" key="2">
    <source>
        <dbReference type="EMBL" id="CAE0444108.1"/>
    </source>
</evidence>
<accession>A0A7S3V0K8</accession>
<dbReference type="SMART" id="SM00220">
    <property type="entry name" value="S_TKc"/>
    <property type="match status" value="1"/>
</dbReference>
<dbReference type="PANTHER" id="PTHR24361:SF678">
    <property type="entry name" value="SPORULATION-SPECIFIC PROTEIN 1"/>
    <property type="match status" value="1"/>
</dbReference>
<dbReference type="GO" id="GO:0005737">
    <property type="term" value="C:cytoplasm"/>
    <property type="evidence" value="ECO:0007669"/>
    <property type="project" value="TreeGrafter"/>
</dbReference>
<dbReference type="InterPro" id="IPR011009">
    <property type="entry name" value="Kinase-like_dom_sf"/>
</dbReference>
<dbReference type="PANTHER" id="PTHR24361">
    <property type="entry name" value="MITOGEN-ACTIVATED KINASE KINASE KINASE"/>
    <property type="match status" value="1"/>
</dbReference>
<dbReference type="PROSITE" id="PS00108">
    <property type="entry name" value="PROTEIN_KINASE_ST"/>
    <property type="match status" value="1"/>
</dbReference>
<dbReference type="Pfam" id="PF00069">
    <property type="entry name" value="Pkinase"/>
    <property type="match status" value="1"/>
</dbReference>
<dbReference type="SUPFAM" id="SSF56112">
    <property type="entry name" value="Protein kinase-like (PK-like)"/>
    <property type="match status" value="1"/>
</dbReference>